<dbReference type="Pfam" id="PF05869">
    <property type="entry name" value="Dam"/>
    <property type="match status" value="1"/>
</dbReference>
<dbReference type="EMBL" id="LAZR01014661">
    <property type="protein sequence ID" value="KKM16500.1"/>
    <property type="molecule type" value="Genomic_DNA"/>
</dbReference>
<proteinExistence type="predicted"/>
<dbReference type="GO" id="GO:0009307">
    <property type="term" value="P:DNA restriction-modification system"/>
    <property type="evidence" value="ECO:0007669"/>
    <property type="project" value="InterPro"/>
</dbReference>
<dbReference type="InterPro" id="IPR008593">
    <property type="entry name" value="Dam_MeTrfase"/>
</dbReference>
<sequence>MNSRTSNIRDLKNAQGSAEWYTPSKYIEAARSVMGGINLDPASCAEANKIVKADRFFTVEDDGLLQKWHTFALWLNAPGSTKRGVSNQAIWQRQLISAYRAGHVRQAILLIFNSSGTETQWFQELLGRYPLCLTDHRIKFIPPEGVYENTKKNAPVHGNAFVYFGNRPYVFSSVFQQFGKIIPAWETDGLRVPE</sequence>
<organism evidence="1">
    <name type="scientific">marine sediment metagenome</name>
    <dbReference type="NCBI Taxonomy" id="412755"/>
    <lineage>
        <taxon>unclassified sequences</taxon>
        <taxon>metagenomes</taxon>
        <taxon>ecological metagenomes</taxon>
    </lineage>
</organism>
<gene>
    <name evidence="1" type="ORF">LCGC14_1685200</name>
</gene>
<accession>A0A0F9KMG9</accession>
<dbReference type="GO" id="GO:0009007">
    <property type="term" value="F:site-specific DNA-methyltransferase (adenine-specific) activity"/>
    <property type="evidence" value="ECO:0007669"/>
    <property type="project" value="InterPro"/>
</dbReference>
<comment type="caution">
    <text evidence="1">The sequence shown here is derived from an EMBL/GenBank/DDBJ whole genome shotgun (WGS) entry which is preliminary data.</text>
</comment>
<protein>
    <submittedName>
        <fullName evidence="1">Uncharacterized protein</fullName>
    </submittedName>
</protein>
<name>A0A0F9KMG9_9ZZZZ</name>
<dbReference type="AlphaFoldDB" id="A0A0F9KMG9"/>
<reference evidence="1" key="1">
    <citation type="journal article" date="2015" name="Nature">
        <title>Complex archaea that bridge the gap between prokaryotes and eukaryotes.</title>
        <authorList>
            <person name="Spang A."/>
            <person name="Saw J.H."/>
            <person name="Jorgensen S.L."/>
            <person name="Zaremba-Niedzwiedzka K."/>
            <person name="Martijn J."/>
            <person name="Lind A.E."/>
            <person name="van Eijk R."/>
            <person name="Schleper C."/>
            <person name="Guy L."/>
            <person name="Ettema T.J."/>
        </authorList>
    </citation>
    <scope>NUCLEOTIDE SEQUENCE</scope>
</reference>
<dbReference type="GO" id="GO:0003677">
    <property type="term" value="F:DNA binding"/>
    <property type="evidence" value="ECO:0007669"/>
    <property type="project" value="InterPro"/>
</dbReference>
<evidence type="ECO:0000313" key="1">
    <source>
        <dbReference type="EMBL" id="KKM16500.1"/>
    </source>
</evidence>